<dbReference type="Pfam" id="PF09446">
    <property type="entry name" value="VMA21"/>
    <property type="match status" value="1"/>
</dbReference>
<sequence>MPASGKMAIPPAQPKVQQGGVPNDVLYKLVVFALLTAIVPVTAYFGSVRYLFDGNTQYAALLAVLSANIVLFSYVYVAFREEKAAAAQEKAAKSQ</sequence>
<dbReference type="EMBL" id="ALBS01000233">
    <property type="protein sequence ID" value="EJT47709.1"/>
    <property type="molecule type" value="Genomic_DNA"/>
</dbReference>
<keyword evidence="5 6" id="KW-0968">Cytoplasmic vesicle</keyword>
<evidence type="ECO:0000256" key="6">
    <source>
        <dbReference type="HAMAP-Rule" id="MF_03058"/>
    </source>
</evidence>
<protein>
    <submittedName>
        <fullName evidence="7">Uncharacterized protein</fullName>
    </submittedName>
</protein>
<dbReference type="GO" id="GO:0012507">
    <property type="term" value="C:ER to Golgi transport vesicle membrane"/>
    <property type="evidence" value="ECO:0007669"/>
    <property type="project" value="UniProtKB-SubCell"/>
</dbReference>
<dbReference type="RefSeq" id="XP_014178759.1">
    <property type="nucleotide sequence ID" value="XM_014323284.1"/>
</dbReference>
<comment type="caution">
    <text evidence="6">Lacks conserved residue(s) required for the propagation of feature annotation.</text>
</comment>
<evidence type="ECO:0000256" key="2">
    <source>
        <dbReference type="ARBA" id="ARBA00022824"/>
    </source>
</evidence>
<gene>
    <name evidence="7" type="ORF">A1Q1_03486</name>
</gene>
<keyword evidence="3 6" id="KW-1133">Transmembrane helix</keyword>
<dbReference type="AlphaFoldDB" id="J6ET26"/>
<dbReference type="VEuPathDB" id="FungiDB:A1Q1_03486"/>
<keyword evidence="2 6" id="KW-0256">Endoplasmic reticulum</keyword>
<comment type="caution">
    <text evidence="7">The sequence shown here is derived from an EMBL/GenBank/DDBJ whole genome shotgun (WGS) entry which is preliminary data.</text>
</comment>
<feature type="transmembrane region" description="Helical" evidence="6">
    <location>
        <begin position="58"/>
        <end position="79"/>
    </location>
</feature>
<proteinExistence type="inferred from homology"/>
<feature type="transmembrane region" description="Helical" evidence="6">
    <location>
        <begin position="25"/>
        <end position="46"/>
    </location>
</feature>
<evidence type="ECO:0000313" key="8">
    <source>
        <dbReference type="Proteomes" id="UP000002748"/>
    </source>
</evidence>
<organism evidence="7 8">
    <name type="scientific">Trichosporon asahii var. asahii (strain ATCC 90039 / CBS 2479 / JCM 2466 / KCTC 7840 / NBRC 103889/ NCYC 2677 / UAMH 7654)</name>
    <name type="common">Yeast</name>
    <dbReference type="NCBI Taxonomy" id="1186058"/>
    <lineage>
        <taxon>Eukaryota</taxon>
        <taxon>Fungi</taxon>
        <taxon>Dikarya</taxon>
        <taxon>Basidiomycota</taxon>
        <taxon>Agaricomycotina</taxon>
        <taxon>Tremellomycetes</taxon>
        <taxon>Trichosporonales</taxon>
        <taxon>Trichosporonaceae</taxon>
        <taxon>Trichosporon</taxon>
    </lineage>
</organism>
<dbReference type="PANTHER" id="PTHR31792:SF3">
    <property type="entry name" value="VACUOLAR ATPASE ASSEMBLY INTEGRAL MEMBRANE PROTEIN VMA21"/>
    <property type="match status" value="1"/>
</dbReference>
<dbReference type="PANTHER" id="PTHR31792">
    <property type="entry name" value="VACUOLAR ATPASE ASSEMBLY INTEGRAL MEMBRANE PROTEIN VMA21"/>
    <property type="match status" value="1"/>
</dbReference>
<evidence type="ECO:0000313" key="7">
    <source>
        <dbReference type="EMBL" id="EJT47709.1"/>
    </source>
</evidence>
<dbReference type="GO" id="GO:0033116">
    <property type="term" value="C:endoplasmic reticulum-Golgi intermediate compartment membrane"/>
    <property type="evidence" value="ECO:0007669"/>
    <property type="project" value="UniProtKB-SubCell"/>
</dbReference>
<keyword evidence="4 6" id="KW-0472">Membrane</keyword>
<dbReference type="OrthoDB" id="160405at2759"/>
<comment type="similarity">
    <text evidence="6">Belongs to the VMA21 family.</text>
</comment>
<dbReference type="GO" id="GO:0070072">
    <property type="term" value="P:vacuolar proton-transporting V-type ATPase complex assembly"/>
    <property type="evidence" value="ECO:0007669"/>
    <property type="project" value="UniProtKB-UniRule"/>
</dbReference>
<dbReference type="HAMAP" id="MF_03058">
    <property type="entry name" value="VMA21"/>
    <property type="match status" value="1"/>
</dbReference>
<dbReference type="KEGG" id="tasa:A1Q1_03486"/>
<evidence type="ECO:0000256" key="4">
    <source>
        <dbReference type="ARBA" id="ARBA00023136"/>
    </source>
</evidence>
<comment type="function">
    <text evidence="6">Required for the assembly of the V0 complex of the vacuolar ATPase (V-ATPase) in the endoplasmic reticulum.</text>
</comment>
<dbReference type="Proteomes" id="UP000002748">
    <property type="component" value="Unassembled WGS sequence"/>
</dbReference>
<evidence type="ECO:0000256" key="3">
    <source>
        <dbReference type="ARBA" id="ARBA00022989"/>
    </source>
</evidence>
<dbReference type="InterPro" id="IPR019013">
    <property type="entry name" value="Vma21"/>
</dbReference>
<evidence type="ECO:0000256" key="1">
    <source>
        <dbReference type="ARBA" id="ARBA00022692"/>
    </source>
</evidence>
<comment type="subcellular location">
    <subcellularLocation>
        <location evidence="6">Endoplasmic reticulum membrane</location>
        <topology evidence="6">Multi-pass membrane protein</topology>
    </subcellularLocation>
    <subcellularLocation>
        <location evidence="6">Endoplasmic reticulum-Golgi intermediate compartment membrane</location>
        <topology evidence="6">Multi-pass membrane protein</topology>
    </subcellularLocation>
    <subcellularLocation>
        <location evidence="6">Cytoplasmic vesicle</location>
        <location evidence="6">COPII-coated vesicle membrane</location>
        <topology evidence="6">Multi-pass membrane protein</topology>
    </subcellularLocation>
</comment>
<dbReference type="GeneID" id="25986999"/>
<evidence type="ECO:0000256" key="5">
    <source>
        <dbReference type="ARBA" id="ARBA00023329"/>
    </source>
</evidence>
<reference evidence="7 8" key="1">
    <citation type="journal article" date="2012" name="Eukaryot. Cell">
        <title>Draft genome sequence of CBS 2479, the standard type strain of Trichosporon asahii.</title>
        <authorList>
            <person name="Yang R.Y."/>
            <person name="Li H.T."/>
            <person name="Zhu H."/>
            <person name="Zhou G.P."/>
            <person name="Wang M."/>
            <person name="Wang L."/>
        </authorList>
    </citation>
    <scope>NUCLEOTIDE SEQUENCE [LARGE SCALE GENOMIC DNA]</scope>
    <source>
        <strain evidence="8">ATCC 90039 / CBS 2479 / JCM 2466 / KCTC 7840 / NCYC 2677 / UAMH 7654</strain>
    </source>
</reference>
<accession>J6ET26</accession>
<name>J6ET26_TRIAS</name>
<dbReference type="HOGENOM" id="CLU_154717_0_0_1"/>
<keyword evidence="1 6" id="KW-0812">Transmembrane</keyword>
<dbReference type="GO" id="GO:0005789">
    <property type="term" value="C:endoplasmic reticulum membrane"/>
    <property type="evidence" value="ECO:0007669"/>
    <property type="project" value="UniProtKB-SubCell"/>
</dbReference>